<accession>A0A1G7H4C5</accession>
<dbReference type="EMBL" id="FNAN01000008">
    <property type="protein sequence ID" value="SDE95211.1"/>
    <property type="molecule type" value="Genomic_DNA"/>
</dbReference>
<dbReference type="AlphaFoldDB" id="A0A1G7H4C5"/>
<keyword evidence="3" id="KW-1185">Reference proteome</keyword>
<keyword evidence="1" id="KW-0812">Transmembrane</keyword>
<evidence type="ECO:0000313" key="2">
    <source>
        <dbReference type="EMBL" id="SDE95211.1"/>
    </source>
</evidence>
<reference evidence="3" key="1">
    <citation type="submission" date="2016-10" db="EMBL/GenBank/DDBJ databases">
        <authorList>
            <person name="Varghese N."/>
            <person name="Submissions S."/>
        </authorList>
    </citation>
    <scope>NUCLEOTIDE SEQUENCE [LARGE SCALE GENOMIC DNA]</scope>
    <source>
        <strain evidence="3">DSM 25329</strain>
    </source>
</reference>
<dbReference type="Proteomes" id="UP000198748">
    <property type="component" value="Unassembled WGS sequence"/>
</dbReference>
<feature type="transmembrane region" description="Helical" evidence="1">
    <location>
        <begin position="61"/>
        <end position="84"/>
    </location>
</feature>
<organism evidence="2 3">
    <name type="scientific">Dyadobacter soli</name>
    <dbReference type="NCBI Taxonomy" id="659014"/>
    <lineage>
        <taxon>Bacteria</taxon>
        <taxon>Pseudomonadati</taxon>
        <taxon>Bacteroidota</taxon>
        <taxon>Cytophagia</taxon>
        <taxon>Cytophagales</taxon>
        <taxon>Spirosomataceae</taxon>
        <taxon>Dyadobacter</taxon>
    </lineage>
</organism>
<name>A0A1G7H4C5_9BACT</name>
<gene>
    <name evidence="2" type="ORF">SAMN04487996_10830</name>
</gene>
<sequence>MLRTLIATILLGIVFFLAQRFHADSFLHPYIWYILVFFFGLAFLVHRLIEFGMRNKREKFVTFYISSIVARIILSIIFIGLFLYRGLTDSFLFVINFFALYLFYTCFEIYGLYRNLRRD</sequence>
<evidence type="ECO:0000256" key="1">
    <source>
        <dbReference type="SAM" id="Phobius"/>
    </source>
</evidence>
<protein>
    <recommendedName>
        <fullName evidence="4">ATP synthase I chain</fullName>
    </recommendedName>
</protein>
<dbReference type="OrthoDB" id="981547at2"/>
<keyword evidence="1" id="KW-0472">Membrane</keyword>
<feature type="transmembrane region" description="Helical" evidence="1">
    <location>
        <begin position="30"/>
        <end position="49"/>
    </location>
</feature>
<evidence type="ECO:0008006" key="4">
    <source>
        <dbReference type="Google" id="ProtNLM"/>
    </source>
</evidence>
<feature type="transmembrane region" description="Helical" evidence="1">
    <location>
        <begin position="90"/>
        <end position="113"/>
    </location>
</feature>
<evidence type="ECO:0000313" key="3">
    <source>
        <dbReference type="Proteomes" id="UP000198748"/>
    </source>
</evidence>
<dbReference type="STRING" id="659014.SAMN04487996_10830"/>
<keyword evidence="1" id="KW-1133">Transmembrane helix</keyword>
<proteinExistence type="predicted"/>